<dbReference type="PANTHER" id="PTHR33221">
    <property type="entry name" value="WINGED HELIX-TURN-HELIX TRANSCRIPTIONAL REGULATOR, RRF2 FAMILY"/>
    <property type="match status" value="1"/>
</dbReference>
<protein>
    <submittedName>
        <fullName evidence="1">Transcriptional regulator, Rrf2 family</fullName>
    </submittedName>
</protein>
<dbReference type="PROSITE" id="PS51197">
    <property type="entry name" value="HTH_RRF2_2"/>
    <property type="match status" value="1"/>
</dbReference>
<proteinExistence type="predicted"/>
<dbReference type="eggNOG" id="COG1959">
    <property type="taxonomic scope" value="Bacteria"/>
</dbReference>
<accession>E2ZB10</accession>
<reference evidence="1 2" key="1">
    <citation type="submission" date="2010-08" db="EMBL/GenBank/DDBJ databases">
        <authorList>
            <person name="Weinstock G."/>
            <person name="Sodergren E."/>
            <person name="Clifton S."/>
            <person name="Fulton L."/>
            <person name="Fulton B."/>
            <person name="Courtney L."/>
            <person name="Fronick C."/>
            <person name="Harrison M."/>
            <person name="Strong C."/>
            <person name="Farmer C."/>
            <person name="Delahaunty K."/>
            <person name="Markovic C."/>
            <person name="Hall O."/>
            <person name="Minx P."/>
            <person name="Tomlinson C."/>
            <person name="Mitreva M."/>
            <person name="Hou S."/>
            <person name="Chen J."/>
            <person name="Wollam A."/>
            <person name="Pepin K.H."/>
            <person name="Johnson M."/>
            <person name="Bhonagiri V."/>
            <person name="Zhang X."/>
            <person name="Suruliraj S."/>
            <person name="Warren W."/>
            <person name="Chinwalla A."/>
            <person name="Mardis E.R."/>
            <person name="Wilson R.K."/>
        </authorList>
    </citation>
    <scope>NUCLEOTIDE SEQUENCE [LARGE SCALE GENOMIC DNA]</scope>
    <source>
        <strain evidence="1 2">F0359</strain>
    </source>
</reference>
<evidence type="ECO:0000313" key="2">
    <source>
        <dbReference type="Proteomes" id="UP000003195"/>
    </source>
</evidence>
<dbReference type="InterPro" id="IPR036388">
    <property type="entry name" value="WH-like_DNA-bd_sf"/>
</dbReference>
<sequence length="173" mass="19463">MYLYCTFFKTKLHFFGYILYNVIQEVRRDGIMRLNQATDYAFRMVLYLATCPEGTKITGAALAEKQNIPERFLLKIMRSLTAADIMKSYRGVEGGFALQRDPKDITLYDVIDAVEGQTQLQRCLADTDACTRGCGGMCSLYNAFEEIQNDLAAKLKSVNFADLAAKEMAMSGK</sequence>
<gene>
    <name evidence="1" type="ORF">HMPREF9429_00636</name>
</gene>
<dbReference type="InterPro" id="IPR000944">
    <property type="entry name" value="Tscrpt_reg_Rrf2"/>
</dbReference>
<dbReference type="SUPFAM" id="SSF46785">
    <property type="entry name" value="Winged helix' DNA-binding domain"/>
    <property type="match status" value="1"/>
</dbReference>
<dbReference type="Gene3D" id="1.10.10.10">
    <property type="entry name" value="Winged helix-like DNA-binding domain superfamily/Winged helix DNA-binding domain"/>
    <property type="match status" value="1"/>
</dbReference>
<dbReference type="STRING" id="706434.HMPREF9429_00636"/>
<dbReference type="GO" id="GO:0003700">
    <property type="term" value="F:DNA-binding transcription factor activity"/>
    <property type="evidence" value="ECO:0007669"/>
    <property type="project" value="TreeGrafter"/>
</dbReference>
<organism evidence="1 2">
    <name type="scientific">Megasphaera micronuciformis F0359</name>
    <dbReference type="NCBI Taxonomy" id="706434"/>
    <lineage>
        <taxon>Bacteria</taxon>
        <taxon>Bacillati</taxon>
        <taxon>Bacillota</taxon>
        <taxon>Negativicutes</taxon>
        <taxon>Veillonellales</taxon>
        <taxon>Veillonellaceae</taxon>
        <taxon>Megasphaera</taxon>
    </lineage>
</organism>
<comment type="caution">
    <text evidence="1">The sequence shown here is derived from an EMBL/GenBank/DDBJ whole genome shotgun (WGS) entry which is preliminary data.</text>
</comment>
<evidence type="ECO:0000313" key="1">
    <source>
        <dbReference type="EMBL" id="EFQ04531.1"/>
    </source>
</evidence>
<dbReference type="EMBL" id="AECS01000014">
    <property type="protein sequence ID" value="EFQ04531.1"/>
    <property type="molecule type" value="Genomic_DNA"/>
</dbReference>
<dbReference type="AlphaFoldDB" id="E2ZB10"/>
<dbReference type="NCBIfam" id="TIGR00738">
    <property type="entry name" value="rrf2_super"/>
    <property type="match status" value="1"/>
</dbReference>
<keyword evidence="2" id="KW-1185">Reference proteome</keyword>
<dbReference type="Pfam" id="PF02082">
    <property type="entry name" value="Rrf2"/>
    <property type="match status" value="1"/>
</dbReference>
<dbReference type="PANTHER" id="PTHR33221:SF2">
    <property type="entry name" value="TRANSCRIPTIONAL REGULATOR"/>
    <property type="match status" value="1"/>
</dbReference>
<dbReference type="HOGENOM" id="CLU_107144_1_3_9"/>
<dbReference type="InterPro" id="IPR036390">
    <property type="entry name" value="WH_DNA-bd_sf"/>
</dbReference>
<dbReference type="GO" id="GO:0005829">
    <property type="term" value="C:cytosol"/>
    <property type="evidence" value="ECO:0007669"/>
    <property type="project" value="TreeGrafter"/>
</dbReference>
<name>E2ZB10_9FIRM</name>
<dbReference type="Proteomes" id="UP000003195">
    <property type="component" value="Unassembled WGS sequence"/>
</dbReference>